<dbReference type="SMART" id="SM00470">
    <property type="entry name" value="ParB"/>
    <property type="match status" value="1"/>
</dbReference>
<protein>
    <submittedName>
        <fullName evidence="2">Transcriptional regulator</fullName>
    </submittedName>
</protein>
<evidence type="ECO:0000313" key="2">
    <source>
        <dbReference type="EMBL" id="ABK77695.1"/>
    </source>
</evidence>
<dbReference type="HOGENOM" id="CLU_1040527_0_0_2"/>
<dbReference type="Pfam" id="PF02195">
    <property type="entry name" value="ParB_N"/>
    <property type="match status" value="1"/>
</dbReference>
<dbReference type="STRING" id="414004.CENSYa_1065"/>
<dbReference type="GO" id="GO:0007059">
    <property type="term" value="P:chromosome segregation"/>
    <property type="evidence" value="ECO:0007669"/>
    <property type="project" value="TreeGrafter"/>
</dbReference>
<proteinExistence type="predicted"/>
<dbReference type="Gene3D" id="1.10.10.2830">
    <property type="match status" value="1"/>
</dbReference>
<dbReference type="GO" id="GO:0005694">
    <property type="term" value="C:chromosome"/>
    <property type="evidence" value="ECO:0007669"/>
    <property type="project" value="TreeGrafter"/>
</dbReference>
<reference evidence="2 3" key="1">
    <citation type="journal article" date="2006" name="Proc. Natl. Acad. Sci. U.S.A.">
        <title>Genomic analysis of the uncultivated marine crenarchaeote Cenarchaeum symbiosum.</title>
        <authorList>
            <person name="Hallam S.J."/>
            <person name="Konstantinidis K.T."/>
            <person name="Putnam N."/>
            <person name="Schleper C."/>
            <person name="Watanabe Y."/>
            <person name="Sugahara J."/>
            <person name="Preston C."/>
            <person name="de la Torre J."/>
            <person name="Richardson P.M."/>
            <person name="DeLong E.F."/>
        </authorList>
    </citation>
    <scope>NUCLEOTIDE SEQUENCE [LARGE SCALE GENOMIC DNA]</scope>
    <source>
        <strain evidence="3">A</strain>
    </source>
</reference>
<feature type="domain" description="ParB-like N-terminal" evidence="1">
    <location>
        <begin position="7"/>
        <end position="98"/>
    </location>
</feature>
<dbReference type="SUPFAM" id="SSF110849">
    <property type="entry name" value="ParB/Sulfiredoxin"/>
    <property type="match status" value="1"/>
</dbReference>
<dbReference type="PANTHER" id="PTHR33375">
    <property type="entry name" value="CHROMOSOME-PARTITIONING PROTEIN PARB-RELATED"/>
    <property type="match status" value="1"/>
</dbReference>
<name>A0RWH8_CENSY</name>
<sequence length="267" mass="30844">MEQSKLRTIPLEKLELWEEANVRKDNTYDNIRDLARNIKKNGLQAPLLVKEKDRKYFVFSGQRKLAACRMINMKGIPCFVFKDIKEVRAKILSLSENIYREKMTREDKSNAAASLYKQLKSISAVAKALGVKEKTVRGYLDYEAMPDKLKDFARGKGLTTKQVEDIYMKFSDTSKALTIARKLSRIDDRNKKRKMHIAIQQASMFDNAATIEKRADKLSKMKPYRIILSSKDSEVIEFIAKKRNLDGKEMLVEITEGWIRGFMEGNS</sequence>
<dbReference type="Gene3D" id="3.90.1530.30">
    <property type="match status" value="1"/>
</dbReference>
<dbReference type="SUPFAM" id="SSF109709">
    <property type="entry name" value="KorB DNA-binding domain-like"/>
    <property type="match status" value="1"/>
</dbReference>
<dbReference type="InterPro" id="IPR050336">
    <property type="entry name" value="Chromosome_partition/occlusion"/>
</dbReference>
<dbReference type="InterPro" id="IPR004437">
    <property type="entry name" value="ParB/RepB/Spo0J"/>
</dbReference>
<dbReference type="EnsemblBacteria" id="ABK77695">
    <property type="protein sequence ID" value="ABK77695"/>
    <property type="gene ID" value="CENSYa_1065"/>
</dbReference>
<accession>A0RWH8</accession>
<keyword evidence="3" id="KW-1185">Reference proteome</keyword>
<dbReference type="KEGG" id="csy:CENSYa_1065"/>
<gene>
    <name evidence="2" type="ordered locus">CENSYa_1065</name>
</gene>
<dbReference type="Proteomes" id="UP000000758">
    <property type="component" value="Chromosome"/>
</dbReference>
<dbReference type="InterPro" id="IPR036086">
    <property type="entry name" value="ParB/Sulfiredoxin_sf"/>
</dbReference>
<dbReference type="InterPro" id="IPR003115">
    <property type="entry name" value="ParB_N"/>
</dbReference>
<dbReference type="EMBL" id="DP000238">
    <property type="protein sequence ID" value="ABK77695.1"/>
    <property type="molecule type" value="Genomic_DNA"/>
</dbReference>
<dbReference type="GO" id="GO:0003677">
    <property type="term" value="F:DNA binding"/>
    <property type="evidence" value="ECO:0007669"/>
    <property type="project" value="InterPro"/>
</dbReference>
<dbReference type="NCBIfam" id="TIGR00180">
    <property type="entry name" value="parB_part"/>
    <property type="match status" value="1"/>
</dbReference>
<evidence type="ECO:0000313" key="3">
    <source>
        <dbReference type="Proteomes" id="UP000000758"/>
    </source>
</evidence>
<dbReference type="PANTHER" id="PTHR33375:SF1">
    <property type="entry name" value="CHROMOSOME-PARTITIONING PROTEIN PARB-RELATED"/>
    <property type="match status" value="1"/>
</dbReference>
<dbReference type="AlphaFoldDB" id="A0RWH8"/>
<evidence type="ECO:0000259" key="1">
    <source>
        <dbReference type="SMART" id="SM00470"/>
    </source>
</evidence>
<organism evidence="2 3">
    <name type="scientific">Cenarchaeum symbiosum (strain A)</name>
    <dbReference type="NCBI Taxonomy" id="414004"/>
    <lineage>
        <taxon>Archaea</taxon>
        <taxon>Nitrososphaerota</taxon>
        <taxon>Candidatus Cenarchaeales</taxon>
        <taxon>Candidatus Cenarchaeaceae</taxon>
        <taxon>Candidatus Cenarchaeum</taxon>
    </lineage>
</organism>